<feature type="signal peptide" evidence="1">
    <location>
        <begin position="1"/>
        <end position="20"/>
    </location>
</feature>
<accession>A0A2T4JMD3</accession>
<dbReference type="EMBL" id="PZKF01000002">
    <property type="protein sequence ID" value="PTE19038.1"/>
    <property type="molecule type" value="Genomic_DNA"/>
</dbReference>
<dbReference type="InterPro" id="IPR012899">
    <property type="entry name" value="LTXXQ"/>
</dbReference>
<name>A0A2T4JMD3_9RHOB</name>
<sequence>MKRYLLSGILAAFLPFAALAQQAAPVPTGLSTPVIALTGVLAKNADALGLTDSQRAALKDWVGTMPARREALEAETVALRADMQAAIATGSPVAERQELADKIGANETALIMMRSDCVDHWRAILSPEQFAKLLQLADVN</sequence>
<gene>
    <name evidence="2" type="ORF">C5F46_00950</name>
</gene>
<dbReference type="Pfam" id="PF07813">
    <property type="entry name" value="LTXXQ"/>
    <property type="match status" value="1"/>
</dbReference>
<keyword evidence="3" id="KW-1185">Reference proteome</keyword>
<dbReference type="RefSeq" id="WP_107323500.1">
    <property type="nucleotide sequence ID" value="NZ_NHSP01000093.1"/>
</dbReference>
<evidence type="ECO:0000313" key="3">
    <source>
        <dbReference type="Proteomes" id="UP000241899"/>
    </source>
</evidence>
<keyword evidence="1" id="KW-0732">Signal</keyword>
<organism evidence="2 3">
    <name type="scientific">Phaeovulum veldkampii DSM 11550</name>
    <dbReference type="NCBI Taxonomy" id="1185920"/>
    <lineage>
        <taxon>Bacteria</taxon>
        <taxon>Pseudomonadati</taxon>
        <taxon>Pseudomonadota</taxon>
        <taxon>Alphaproteobacteria</taxon>
        <taxon>Rhodobacterales</taxon>
        <taxon>Paracoccaceae</taxon>
        <taxon>Phaeovulum</taxon>
    </lineage>
</organism>
<dbReference type="OrthoDB" id="7062106at2"/>
<evidence type="ECO:0008006" key="4">
    <source>
        <dbReference type="Google" id="ProtNLM"/>
    </source>
</evidence>
<reference evidence="2 3" key="1">
    <citation type="submission" date="2018-03" db="EMBL/GenBank/DDBJ databases">
        <title>Rhodobacter veldkampii.</title>
        <authorList>
            <person name="Meyer T.E."/>
            <person name="Miller S."/>
            <person name="Lodha T."/>
            <person name="Gandham S."/>
            <person name="Chintalapati S."/>
            <person name="Chintalapati V.R."/>
        </authorList>
    </citation>
    <scope>NUCLEOTIDE SEQUENCE [LARGE SCALE GENOMIC DNA]</scope>
    <source>
        <strain evidence="2 3">DSM 11550</strain>
    </source>
</reference>
<dbReference type="Gene3D" id="1.20.120.1490">
    <property type="match status" value="1"/>
</dbReference>
<dbReference type="Proteomes" id="UP000241899">
    <property type="component" value="Unassembled WGS sequence"/>
</dbReference>
<dbReference type="AlphaFoldDB" id="A0A2T4JMD3"/>
<evidence type="ECO:0000313" key="2">
    <source>
        <dbReference type="EMBL" id="PTE19038.1"/>
    </source>
</evidence>
<comment type="caution">
    <text evidence="2">The sequence shown here is derived from an EMBL/GenBank/DDBJ whole genome shotgun (WGS) entry which is preliminary data.</text>
</comment>
<dbReference type="GO" id="GO:0042597">
    <property type="term" value="C:periplasmic space"/>
    <property type="evidence" value="ECO:0007669"/>
    <property type="project" value="InterPro"/>
</dbReference>
<feature type="chain" id="PRO_5015741021" description="LTXXQ motif family protein" evidence="1">
    <location>
        <begin position="21"/>
        <end position="140"/>
    </location>
</feature>
<evidence type="ECO:0000256" key="1">
    <source>
        <dbReference type="SAM" id="SignalP"/>
    </source>
</evidence>
<protein>
    <recommendedName>
        <fullName evidence="4">LTXXQ motif family protein</fullName>
    </recommendedName>
</protein>
<proteinExistence type="predicted"/>